<protein>
    <recommendedName>
        <fullName evidence="2">CSD domain-containing protein</fullName>
    </recommendedName>
</protein>
<dbReference type="AlphaFoldDB" id="A0A3N0DS80"/>
<feature type="domain" description="CSD" evidence="2">
    <location>
        <begin position="717"/>
        <end position="781"/>
    </location>
</feature>
<dbReference type="InterPro" id="IPR041664">
    <property type="entry name" value="AAA_16"/>
</dbReference>
<dbReference type="PANTHER" id="PTHR47691:SF3">
    <property type="entry name" value="HTH-TYPE TRANSCRIPTIONAL REGULATOR RV0890C-RELATED"/>
    <property type="match status" value="1"/>
</dbReference>
<evidence type="ECO:0000313" key="4">
    <source>
        <dbReference type="Proteomes" id="UP000277094"/>
    </source>
</evidence>
<dbReference type="Pfam" id="PF00313">
    <property type="entry name" value="CSD"/>
    <property type="match status" value="1"/>
</dbReference>
<dbReference type="GO" id="GO:0003676">
    <property type="term" value="F:nucleic acid binding"/>
    <property type="evidence" value="ECO:0007669"/>
    <property type="project" value="InterPro"/>
</dbReference>
<dbReference type="Proteomes" id="UP000277094">
    <property type="component" value="Unassembled WGS sequence"/>
</dbReference>
<dbReference type="Gene3D" id="2.40.50.140">
    <property type="entry name" value="Nucleic acid-binding proteins"/>
    <property type="match status" value="1"/>
</dbReference>
<organism evidence="3 4">
    <name type="scientific">Nocardioides marmorisolisilvae</name>
    <dbReference type="NCBI Taxonomy" id="1542737"/>
    <lineage>
        <taxon>Bacteria</taxon>
        <taxon>Bacillati</taxon>
        <taxon>Actinomycetota</taxon>
        <taxon>Actinomycetes</taxon>
        <taxon>Propionibacteriales</taxon>
        <taxon>Nocardioidaceae</taxon>
        <taxon>Nocardioides</taxon>
    </lineage>
</organism>
<evidence type="ECO:0000259" key="2">
    <source>
        <dbReference type="PROSITE" id="PS51857"/>
    </source>
</evidence>
<dbReference type="InterPro" id="IPR012340">
    <property type="entry name" value="NA-bd_OB-fold"/>
</dbReference>
<feature type="compositionally biased region" description="Basic residues" evidence="1">
    <location>
        <begin position="871"/>
        <end position="884"/>
    </location>
</feature>
<dbReference type="EMBL" id="RJSG01000002">
    <property type="protein sequence ID" value="RNL78487.1"/>
    <property type="molecule type" value="Genomic_DNA"/>
</dbReference>
<feature type="region of interest" description="Disordered" evidence="1">
    <location>
        <begin position="862"/>
        <end position="884"/>
    </location>
</feature>
<accession>A0A3N0DS80</accession>
<dbReference type="InterPro" id="IPR002059">
    <property type="entry name" value="CSP_DNA-bd"/>
</dbReference>
<evidence type="ECO:0000256" key="1">
    <source>
        <dbReference type="SAM" id="MobiDB-lite"/>
    </source>
</evidence>
<dbReference type="Gene3D" id="3.40.50.300">
    <property type="entry name" value="P-loop containing nucleotide triphosphate hydrolases"/>
    <property type="match status" value="1"/>
</dbReference>
<dbReference type="InterPro" id="IPR027417">
    <property type="entry name" value="P-loop_NTPase"/>
</dbReference>
<dbReference type="Gene3D" id="1.25.40.10">
    <property type="entry name" value="Tetratricopeptide repeat domain"/>
    <property type="match status" value="1"/>
</dbReference>
<sequence length="884" mass="96905">MHFKPLLPDDLDRLLAALGEATAHGVPLPNVARISKAIHQDPDWSPSIPQHHLTDVARTLHNLPLPEYDETGLLGRRGDINRLRKLLTDARYPAITVLGPGGIGKTALAVQTLYDLADDPACPFDAILWTSLKTERLTASGIAQLRAPLTSFAEIVREIAEPLEEDFAGTIADLADVLEGLTVLLCVDNLETASGDEAIQLIEALPASTRFLFTSRVGLGQIERTLPIGPLDESYAVDLLRRTARARDLEALYAMQPEQATKVVRRLACNPLAIRWFVLSVEAGQRPEAILENQDDLLRFCVANVWDALTDEEREVAQAIFQLEHPVTVQELSLYLDAGPDELRRDVHGLQRRALVRSVALTADIGEAFVVTDTAARYIARFGPADTSGETIERKQRLINASEERRRLDEGRAPLAPATVFVINEVDQPAALVLRDALHALRRLRRGPEGFETCLGMVDQAAELSPGYFEVERVRGFILANAGRSAAATVAYRRALEQAPDDLHRARVAHIFAGHLARNEGESAEALTHARFADQILDTVETSVQVAALHMFLGELDTAISMLEPLVATATGKPQRIAATQMMEARRRRAEILAREAASPRQAIEECCNAADLGASFLRVGISDTRMIETTAECIQEGLAIAVRATSRTKLRHVLDRLLALAIEHREALQYANSYAGIVQRASALLELEGADSPHRTRLVDLLDGQIDEGPQAAGTRSLGSIKDLTKGKPFGFISSALGDVFFHFTAVKPRNNLLFMKRGAAVAFNAEPGPRGMRATYVSLAPGTEADAAALKGRQVEVVKREPGRNFGFAVDSYTGLDVYLSARIFEDRRDWNSVSVGARLVVDLELDGTEKARALVRSATFDKRDASQRRPRRATRQRGNPK</sequence>
<dbReference type="SUPFAM" id="SSF48452">
    <property type="entry name" value="TPR-like"/>
    <property type="match status" value="1"/>
</dbReference>
<dbReference type="SUPFAM" id="SSF50249">
    <property type="entry name" value="Nucleic acid-binding proteins"/>
    <property type="match status" value="1"/>
</dbReference>
<gene>
    <name evidence="3" type="ORF">EFL95_05165</name>
</gene>
<dbReference type="Pfam" id="PF13191">
    <property type="entry name" value="AAA_16"/>
    <property type="match status" value="1"/>
</dbReference>
<name>A0A3N0DS80_9ACTN</name>
<reference evidence="3 4" key="1">
    <citation type="submission" date="2018-11" db="EMBL/GenBank/DDBJ databases">
        <authorList>
            <person name="Li F."/>
        </authorList>
    </citation>
    <scope>NUCLEOTIDE SEQUENCE [LARGE SCALE GENOMIC DNA]</scope>
    <source>
        <strain evidence="3 4">KIS18-7</strain>
    </source>
</reference>
<dbReference type="PROSITE" id="PS51857">
    <property type="entry name" value="CSD_2"/>
    <property type="match status" value="1"/>
</dbReference>
<dbReference type="InterPro" id="IPR011990">
    <property type="entry name" value="TPR-like_helical_dom_sf"/>
</dbReference>
<evidence type="ECO:0000313" key="3">
    <source>
        <dbReference type="EMBL" id="RNL78487.1"/>
    </source>
</evidence>
<proteinExistence type="predicted"/>
<dbReference type="PANTHER" id="PTHR47691">
    <property type="entry name" value="REGULATOR-RELATED"/>
    <property type="match status" value="1"/>
</dbReference>
<comment type="caution">
    <text evidence="3">The sequence shown here is derived from an EMBL/GenBank/DDBJ whole genome shotgun (WGS) entry which is preliminary data.</text>
</comment>
<keyword evidence="4" id="KW-1185">Reference proteome</keyword>
<dbReference type="SUPFAM" id="SSF52540">
    <property type="entry name" value="P-loop containing nucleoside triphosphate hydrolases"/>
    <property type="match status" value="1"/>
</dbReference>